<evidence type="ECO:0000259" key="2">
    <source>
        <dbReference type="PROSITE" id="PS50181"/>
    </source>
</evidence>
<dbReference type="PANTHER" id="PTHR12100">
    <property type="entry name" value="SEC10"/>
    <property type="match status" value="1"/>
</dbReference>
<dbReference type="PANTHER" id="PTHR12100:SF1">
    <property type="entry name" value="RECYCLIN-1"/>
    <property type="match status" value="1"/>
</dbReference>
<evidence type="ECO:0000256" key="1">
    <source>
        <dbReference type="SAM" id="MobiDB-lite"/>
    </source>
</evidence>
<dbReference type="InterPro" id="IPR002921">
    <property type="entry name" value="Fungal_lipase-type"/>
</dbReference>
<dbReference type="SMART" id="SM00256">
    <property type="entry name" value="FBOX"/>
    <property type="match status" value="1"/>
</dbReference>
<dbReference type="GO" id="GO:0006629">
    <property type="term" value="P:lipid metabolic process"/>
    <property type="evidence" value="ECO:0007669"/>
    <property type="project" value="InterPro"/>
</dbReference>
<dbReference type="Gene3D" id="1.20.1280.50">
    <property type="match status" value="1"/>
</dbReference>
<dbReference type="EMBL" id="JACYCF010000010">
    <property type="protein sequence ID" value="KAF8754592.1"/>
    <property type="molecule type" value="Genomic_DNA"/>
</dbReference>
<dbReference type="Pfam" id="PF12937">
    <property type="entry name" value="F-box-like"/>
    <property type="match status" value="1"/>
</dbReference>
<proteinExistence type="predicted"/>
<dbReference type="Gene3D" id="3.40.50.1820">
    <property type="entry name" value="alpha/beta hydrolase"/>
    <property type="match status" value="1"/>
</dbReference>
<dbReference type="Proteomes" id="UP000614334">
    <property type="component" value="Unassembled WGS sequence"/>
</dbReference>
<evidence type="ECO:0000313" key="4">
    <source>
        <dbReference type="Proteomes" id="UP000614334"/>
    </source>
</evidence>
<dbReference type="InterPro" id="IPR036047">
    <property type="entry name" value="F-box-like_dom_sf"/>
</dbReference>
<name>A0A8H7IFQ4_9AGAM</name>
<dbReference type="InterPro" id="IPR048627">
    <property type="entry name" value="Sec10_HB"/>
</dbReference>
<sequence length="1513" mass="167597">MDKWTTLEPVKLHGPNRQSRLPAFNRHTFIGVFPPEVHVRIIAYLPIPSLPTCARVSRAFSRLVRDDRVWKQKYDALGIKHFELDPAIDALETVSANQSVQKPAVSTLPIPAEEDDFGDFASAPLSPPMPGTQEPRLMVSEYGDFVVAGEAQPASAFPVAPVTSLYAQYLRVHRLLIPLLPALLASPHLVLPTLFPEGVGPMPRSLQAKVLHLLSRFLGPLVQPTLNWPNARRALMATLDRFDGALLGAFDVADGQADEEGMKDCAMASWEAWIALDDERIGMNGRWVGPGRRNVEFSTNTGNGIPQLISPMGKHGTLATRVFPAASRVLPSFADRIANEVIQEYITQLLNKARETSMTLYLQAAAASFVQAWRLVGATRAATGKNDTVITQTQAEDIIFRMFEQHMDEYLDEEAEIAKATFDQICKAWERKLDVQTRSISSAAIGTPTTQARFLGSQNPAQVKRTVLTSFTNVLLLPVTIVPRVGEQIGSAAVTGLGMLNPQRWSGNSRVDPSGAYRTPVGERDGDGGMLFEIEEEDEKGEKDDGLGDLKSSKEQDPWAGENKRKSEAASIASVATTRSQTQSQSRRSTVTSTTNRSSIMSSSSGPAMSFDDLDLLLSLDTALELVHADREALKRCETFKDYPAPIGHRVRETIEELFILMLQAMGERHIAPGFARAEEQMRMYQPAEHAETTSVAPLLQFFELAHIGDTIQSIIQVYFDKELAPFIDKTDFLNAVEHIIITQTGPRVYYPDPGVPLDLGPTKGCRDAIACLEMHCKLLKGSTSKEVLEVFHQEIGIRLNAILQKHLKRQIISLEGGFQVIADLNAYHAFISSLKVPSIQQDFANLKMLGHVYVVEDAVDLAQIVRDVTRYGGSFRPEDVYEFIQRRSDWKKIEKTVDKTIVSRIFASINQVMICLRYSTWYIQNTLVSDWLVPLTTDQQAKRPLSGENAKPRCKYSRSSVSLEILVTHHMLHSTFTNLDHEQVYIVLSPTPLSQIPGTIRLLSHQSSTIDNSSFIKLNPARSITVRRQDKLPPVVSPFPQVRSRKPPVPVNDRFVDHVDFLTDVKFESEAALFYGRLFGSPDAFHRALVVFSRVVSKNGQDPSAGQFSTWQTPAVRTPIQENALAEHPGGSYLMGATFLRIERYAECLAGGSNQVQESAPHLSTLFLSPFHINYQDARELCYRIPSWRRLYSGAAGSHPSRRRDYVDHRSDHSIQALCSTLASRVLSRKQNRDVVMWKYVSIASCNELPGMVVYASGGDGVVTPYWFVGYYPGLNSVVISNQGTDPSKFVPLLIDADFRLDSLDTKFFPGVSSSVKTHNGTSFQEAQKRGAEAKLAAVKKAIAERGTSSVTLTGHSLGGAISLLDALYLSLNLPSAKLKVVTHGMPRVGNTDFATLVDSKITDISRIVNEKDIVPIIPGRGLGFQHVSGERHIVSPGNWVACSGRDNTDAQCTIGTVSNILVEISMTTVDLMRVSPLVPMLAITEQGLFWGRLRSFLFYIGLLWNIFFEVH</sequence>
<dbReference type="InterPro" id="IPR001810">
    <property type="entry name" value="F-box_dom"/>
</dbReference>
<comment type="caution">
    <text evidence="3">The sequence shown here is derived from an EMBL/GenBank/DDBJ whole genome shotgun (WGS) entry which is preliminary data.</text>
</comment>
<dbReference type="CDD" id="cd00519">
    <property type="entry name" value="Lipase_3"/>
    <property type="match status" value="1"/>
</dbReference>
<dbReference type="GO" id="GO:0006887">
    <property type="term" value="P:exocytosis"/>
    <property type="evidence" value="ECO:0007669"/>
    <property type="project" value="TreeGrafter"/>
</dbReference>
<dbReference type="SUPFAM" id="SSF81383">
    <property type="entry name" value="F-box domain"/>
    <property type="match status" value="1"/>
</dbReference>
<dbReference type="GO" id="GO:0006893">
    <property type="term" value="P:Golgi to plasma membrane transport"/>
    <property type="evidence" value="ECO:0007669"/>
    <property type="project" value="TreeGrafter"/>
</dbReference>
<organism evidence="3 4">
    <name type="scientific">Rhizoctonia solani</name>
    <dbReference type="NCBI Taxonomy" id="456999"/>
    <lineage>
        <taxon>Eukaryota</taxon>
        <taxon>Fungi</taxon>
        <taxon>Dikarya</taxon>
        <taxon>Basidiomycota</taxon>
        <taxon>Agaricomycotina</taxon>
        <taxon>Agaricomycetes</taxon>
        <taxon>Cantharellales</taxon>
        <taxon>Ceratobasidiaceae</taxon>
        <taxon>Rhizoctonia</taxon>
    </lineage>
</organism>
<accession>A0A8H7IFQ4</accession>
<dbReference type="InterPro" id="IPR009976">
    <property type="entry name" value="Sec10-like"/>
</dbReference>
<gene>
    <name evidence="3" type="ORF">RHS01_05814</name>
</gene>
<dbReference type="GO" id="GO:0000145">
    <property type="term" value="C:exocyst"/>
    <property type="evidence" value="ECO:0007669"/>
    <property type="project" value="TreeGrafter"/>
</dbReference>
<dbReference type="PROSITE" id="PS50181">
    <property type="entry name" value="FBOX"/>
    <property type="match status" value="1"/>
</dbReference>
<feature type="compositionally biased region" description="Basic and acidic residues" evidence="1">
    <location>
        <begin position="540"/>
        <end position="568"/>
    </location>
</feature>
<feature type="region of interest" description="Disordered" evidence="1">
    <location>
        <begin position="500"/>
        <end position="606"/>
    </location>
</feature>
<feature type="domain" description="F-box" evidence="2">
    <location>
        <begin position="27"/>
        <end position="73"/>
    </location>
</feature>
<dbReference type="Pfam" id="PF01764">
    <property type="entry name" value="Lipase_3"/>
    <property type="match status" value="1"/>
</dbReference>
<dbReference type="SUPFAM" id="SSF53474">
    <property type="entry name" value="alpha/beta-Hydrolases"/>
    <property type="match status" value="1"/>
</dbReference>
<evidence type="ECO:0000313" key="3">
    <source>
        <dbReference type="EMBL" id="KAF8754592.1"/>
    </source>
</evidence>
<reference evidence="3" key="1">
    <citation type="submission" date="2020-09" db="EMBL/GenBank/DDBJ databases">
        <title>Comparative genome analyses of four rice-infecting Rhizoctonia solani isolates reveal extensive enrichment of homogalacturonan modification genes.</title>
        <authorList>
            <person name="Lee D.-Y."/>
            <person name="Jeon J."/>
            <person name="Kim K.-T."/>
            <person name="Cheong K."/>
            <person name="Song H."/>
            <person name="Choi G."/>
            <person name="Ko J."/>
            <person name="Opiyo S.O."/>
            <person name="Zuo S."/>
            <person name="Madhav S."/>
            <person name="Lee Y.-H."/>
            <person name="Wang G.-L."/>
        </authorList>
    </citation>
    <scope>NUCLEOTIDE SEQUENCE</scope>
    <source>
        <strain evidence="3">AG1-IA B2</strain>
    </source>
</reference>
<feature type="compositionally biased region" description="Low complexity" evidence="1">
    <location>
        <begin position="577"/>
        <end position="605"/>
    </location>
</feature>
<dbReference type="InterPro" id="IPR029058">
    <property type="entry name" value="AB_hydrolase_fold"/>
</dbReference>
<dbReference type="ESTHER" id="9agam-a0a8h2wbw6">
    <property type="family name" value="Lipase_3"/>
</dbReference>
<dbReference type="Pfam" id="PF07393">
    <property type="entry name" value="Sec10_HB"/>
    <property type="match status" value="2"/>
</dbReference>
<protein>
    <submittedName>
        <fullName evidence="3">Exocyst complex component Sec10</fullName>
    </submittedName>
</protein>